<sequence>MCIKKFREVVKENDMAVGFDAAWGHRRNSSNCIGIMMDLKKKNQIIAFHIVHHGQEENKTLASITKHAKCMESIALFKNIDYKKLFMHHNLLFIHDCDLTDEKIIQDHLPDAVIKFDPNHFSKKNKKLINQFCSQ</sequence>
<proteinExistence type="predicted"/>
<gene>
    <name evidence="1" type="ORF">M9Y10_025113</name>
</gene>
<dbReference type="Proteomes" id="UP001470230">
    <property type="component" value="Unassembled WGS sequence"/>
</dbReference>
<name>A0ABR2HBT1_9EUKA</name>
<protein>
    <submittedName>
        <fullName evidence="1">Uncharacterized protein</fullName>
    </submittedName>
</protein>
<organism evidence="1 2">
    <name type="scientific">Tritrichomonas musculus</name>
    <dbReference type="NCBI Taxonomy" id="1915356"/>
    <lineage>
        <taxon>Eukaryota</taxon>
        <taxon>Metamonada</taxon>
        <taxon>Parabasalia</taxon>
        <taxon>Tritrichomonadida</taxon>
        <taxon>Tritrichomonadidae</taxon>
        <taxon>Tritrichomonas</taxon>
    </lineage>
</organism>
<evidence type="ECO:0000313" key="2">
    <source>
        <dbReference type="Proteomes" id="UP001470230"/>
    </source>
</evidence>
<dbReference type="EMBL" id="JAPFFF010000035">
    <property type="protein sequence ID" value="KAK8843258.1"/>
    <property type="molecule type" value="Genomic_DNA"/>
</dbReference>
<evidence type="ECO:0000313" key="1">
    <source>
        <dbReference type="EMBL" id="KAK8843258.1"/>
    </source>
</evidence>
<reference evidence="1 2" key="1">
    <citation type="submission" date="2024-04" db="EMBL/GenBank/DDBJ databases">
        <title>Tritrichomonas musculus Genome.</title>
        <authorList>
            <person name="Alves-Ferreira E."/>
            <person name="Grigg M."/>
            <person name="Lorenzi H."/>
            <person name="Galac M."/>
        </authorList>
    </citation>
    <scope>NUCLEOTIDE SEQUENCE [LARGE SCALE GENOMIC DNA]</scope>
    <source>
        <strain evidence="1 2">EAF2021</strain>
    </source>
</reference>
<keyword evidence="2" id="KW-1185">Reference proteome</keyword>
<accession>A0ABR2HBT1</accession>
<comment type="caution">
    <text evidence="1">The sequence shown here is derived from an EMBL/GenBank/DDBJ whole genome shotgun (WGS) entry which is preliminary data.</text>
</comment>